<dbReference type="GO" id="GO:0008725">
    <property type="term" value="F:DNA-3-methyladenine glycosylase activity"/>
    <property type="evidence" value="ECO:0007669"/>
    <property type="project" value="TreeGrafter"/>
</dbReference>
<dbReference type="InterPro" id="IPR011257">
    <property type="entry name" value="DNA_glycosylase"/>
</dbReference>
<evidence type="ECO:0000313" key="8">
    <source>
        <dbReference type="Proteomes" id="UP000262477"/>
    </source>
</evidence>
<dbReference type="PANTHER" id="PTHR43003">
    <property type="entry name" value="DNA-3-METHYLADENINE GLYCOSYLASE"/>
    <property type="match status" value="1"/>
</dbReference>
<keyword evidence="3" id="KW-0227">DNA damage</keyword>
<dbReference type="EC" id="3.2.2.21" evidence="2"/>
<feature type="region of interest" description="Disordered" evidence="5">
    <location>
        <begin position="48"/>
        <end position="72"/>
    </location>
</feature>
<dbReference type="Gene3D" id="1.10.340.30">
    <property type="entry name" value="Hypothetical protein, domain 2"/>
    <property type="match status" value="1"/>
</dbReference>
<dbReference type="SMART" id="SM00478">
    <property type="entry name" value="ENDO3c"/>
    <property type="match status" value="1"/>
</dbReference>
<feature type="domain" description="HhH-GPD" evidence="6">
    <location>
        <begin position="157"/>
        <end position="319"/>
    </location>
</feature>
<dbReference type="OrthoDB" id="9811249at2"/>
<evidence type="ECO:0000256" key="5">
    <source>
        <dbReference type="SAM" id="MobiDB-lite"/>
    </source>
</evidence>
<protein>
    <recommendedName>
        <fullName evidence="2">DNA-3-methyladenine glycosylase II</fullName>
        <ecNumber evidence="2">3.2.2.21</ecNumber>
    </recommendedName>
</protein>
<dbReference type="GO" id="GO:0005737">
    <property type="term" value="C:cytoplasm"/>
    <property type="evidence" value="ECO:0007669"/>
    <property type="project" value="TreeGrafter"/>
</dbReference>
<organism evidence="7 8">
    <name type="scientific">Streptomyces inhibens</name>
    <dbReference type="NCBI Taxonomy" id="2293571"/>
    <lineage>
        <taxon>Bacteria</taxon>
        <taxon>Bacillati</taxon>
        <taxon>Actinomycetota</taxon>
        <taxon>Actinomycetes</taxon>
        <taxon>Kitasatosporales</taxon>
        <taxon>Streptomycetaceae</taxon>
        <taxon>Streptomyces</taxon>
    </lineage>
</organism>
<dbReference type="EMBL" id="QUAC01000480">
    <property type="protein sequence ID" value="REK84609.1"/>
    <property type="molecule type" value="Genomic_DNA"/>
</dbReference>
<dbReference type="AlphaFoldDB" id="A0A371PQI4"/>
<evidence type="ECO:0000256" key="2">
    <source>
        <dbReference type="ARBA" id="ARBA00012000"/>
    </source>
</evidence>
<evidence type="ECO:0000256" key="4">
    <source>
        <dbReference type="ARBA" id="ARBA00023204"/>
    </source>
</evidence>
<dbReference type="GO" id="GO:0032993">
    <property type="term" value="C:protein-DNA complex"/>
    <property type="evidence" value="ECO:0007669"/>
    <property type="project" value="TreeGrafter"/>
</dbReference>
<dbReference type="GO" id="GO:0006307">
    <property type="term" value="P:DNA alkylation repair"/>
    <property type="evidence" value="ECO:0007669"/>
    <property type="project" value="TreeGrafter"/>
</dbReference>
<dbReference type="GO" id="GO:0043916">
    <property type="term" value="F:DNA-7-methylguanine glycosylase activity"/>
    <property type="evidence" value="ECO:0007669"/>
    <property type="project" value="TreeGrafter"/>
</dbReference>
<gene>
    <name evidence="7" type="ORF">DY245_42250</name>
</gene>
<dbReference type="SUPFAM" id="SSF48150">
    <property type="entry name" value="DNA-glycosylase"/>
    <property type="match status" value="1"/>
</dbReference>
<evidence type="ECO:0000259" key="6">
    <source>
        <dbReference type="SMART" id="SM00478"/>
    </source>
</evidence>
<dbReference type="Gene3D" id="1.10.1670.40">
    <property type="match status" value="1"/>
</dbReference>
<evidence type="ECO:0000256" key="1">
    <source>
        <dbReference type="ARBA" id="ARBA00000086"/>
    </source>
</evidence>
<keyword evidence="8" id="KW-1185">Reference proteome</keyword>
<comment type="catalytic activity">
    <reaction evidence="1">
        <text>Hydrolysis of alkylated DNA, releasing 3-methyladenine, 3-methylguanine, 7-methylguanine and 7-methyladenine.</text>
        <dbReference type="EC" id="3.2.2.21"/>
    </reaction>
</comment>
<dbReference type="PANTHER" id="PTHR43003:SF13">
    <property type="entry name" value="DNA-3-METHYLADENINE GLYCOSYLASE 2"/>
    <property type="match status" value="1"/>
</dbReference>
<comment type="caution">
    <text evidence="7">The sequence shown here is derived from an EMBL/GenBank/DDBJ whole genome shotgun (WGS) entry which is preliminary data.</text>
</comment>
<dbReference type="Proteomes" id="UP000262477">
    <property type="component" value="Unassembled WGS sequence"/>
</dbReference>
<keyword evidence="4" id="KW-0234">DNA repair</keyword>
<dbReference type="InterPro" id="IPR051912">
    <property type="entry name" value="Alkylbase_DNA_Glycosylase/TA"/>
</dbReference>
<proteinExistence type="predicted"/>
<name>A0A371PQI4_STRIH</name>
<feature type="compositionally biased region" description="Polar residues" evidence="5">
    <location>
        <begin position="49"/>
        <end position="58"/>
    </location>
</feature>
<dbReference type="RefSeq" id="WP_128512433.1">
    <property type="nucleotide sequence ID" value="NZ_QUAC01000480.1"/>
</dbReference>
<evidence type="ECO:0000256" key="3">
    <source>
        <dbReference type="ARBA" id="ARBA00022763"/>
    </source>
</evidence>
<dbReference type="GO" id="GO:0032131">
    <property type="term" value="F:alkylated DNA binding"/>
    <property type="evidence" value="ECO:0007669"/>
    <property type="project" value="TreeGrafter"/>
</dbReference>
<dbReference type="GO" id="GO:0006285">
    <property type="term" value="P:base-excision repair, AP site formation"/>
    <property type="evidence" value="ECO:0007669"/>
    <property type="project" value="TreeGrafter"/>
</dbReference>
<evidence type="ECO:0000313" key="7">
    <source>
        <dbReference type="EMBL" id="REK84609.1"/>
    </source>
</evidence>
<sequence length="332" mass="35113">MTAIVITPRGPFSLAASMRFLEGFTPAGYRDASDGRVLRLAFPADDGHSTVSAEVSQTEGSGGSAGSEGSAGSIQANVTVHTGNPGKDGMGAASAESDGVSAVRAQLARILSLDVDGSGFPRLAEHDPVVAELIAAYPGLRPVCFYSPYEAAAWAVIGHRIRMVQAAAIKGRIAEHHGQRVAVAGQFLHAFPTPLVLRGLSRVPGLPEVKVERLRLLADAALAGDLDAARLRAMPVDDALAHLRTLPGIGPFSAELILIRGAGHPDVFPRHERRLHASMAEAYDLGDPDASDARRLAGISDHWAPYRSWVALLLRTRREEQAGQAARGRSVR</sequence>
<dbReference type="InterPro" id="IPR003265">
    <property type="entry name" value="HhH-GPD_domain"/>
</dbReference>
<accession>A0A371PQI4</accession>
<reference evidence="7 8" key="1">
    <citation type="submission" date="2018-08" db="EMBL/GenBank/DDBJ databases">
        <title>Streptomyces NEAU-D10 sp. nov., a novel Actinomycete isolated from soil.</title>
        <authorList>
            <person name="Jin L."/>
        </authorList>
    </citation>
    <scope>NUCLEOTIDE SEQUENCE [LARGE SCALE GENOMIC DNA]</scope>
    <source>
        <strain evidence="7 8">NEAU-D10</strain>
    </source>
</reference>